<proteinExistence type="predicted"/>
<dbReference type="RefSeq" id="WP_189074276.1">
    <property type="nucleotide sequence ID" value="NZ_BMQN01000012.1"/>
</dbReference>
<gene>
    <name evidence="2" type="ORF">GCM10008960_33030</name>
</gene>
<keyword evidence="3" id="KW-1185">Reference proteome</keyword>
<feature type="domain" description="CheW-like" evidence="1">
    <location>
        <begin position="11"/>
        <end position="91"/>
    </location>
</feature>
<dbReference type="InterPro" id="IPR002545">
    <property type="entry name" value="CheW-lke_dom"/>
</dbReference>
<evidence type="ECO:0000313" key="2">
    <source>
        <dbReference type="EMBL" id="GGS03862.1"/>
    </source>
</evidence>
<dbReference type="InterPro" id="IPR036061">
    <property type="entry name" value="CheW-like_dom_sf"/>
</dbReference>
<organism evidence="2 3">
    <name type="scientific">Deinococcus sedimenti</name>
    <dbReference type="NCBI Taxonomy" id="1867090"/>
    <lineage>
        <taxon>Bacteria</taxon>
        <taxon>Thermotogati</taxon>
        <taxon>Deinococcota</taxon>
        <taxon>Deinococci</taxon>
        <taxon>Deinococcales</taxon>
        <taxon>Deinococcaceae</taxon>
        <taxon>Deinococcus</taxon>
    </lineage>
</organism>
<accession>A0ABQ2S813</accession>
<comment type="caution">
    <text evidence="2">The sequence shown here is derived from an EMBL/GenBank/DDBJ whole genome shotgun (WGS) entry which is preliminary data.</text>
</comment>
<dbReference type="EMBL" id="BMQN01000012">
    <property type="protein sequence ID" value="GGS03862.1"/>
    <property type="molecule type" value="Genomic_DNA"/>
</dbReference>
<dbReference type="SUPFAM" id="SSF50341">
    <property type="entry name" value="CheW-like"/>
    <property type="match status" value="1"/>
</dbReference>
<evidence type="ECO:0000313" key="3">
    <source>
        <dbReference type="Proteomes" id="UP000644548"/>
    </source>
</evidence>
<sequence>MVTPPPASPFQALLVRVGQARFLMPLARVERLYPMVHLPPGPPRVHLNGETLSVVDPRPAWGQAPTEPAAAQRLMVLRAPTREVWWVDEVGPILDVERPGPAVIGGQVVNVLW</sequence>
<evidence type="ECO:0000259" key="1">
    <source>
        <dbReference type="Pfam" id="PF01584"/>
    </source>
</evidence>
<dbReference type="Pfam" id="PF01584">
    <property type="entry name" value="CheW"/>
    <property type="match status" value="1"/>
</dbReference>
<dbReference type="Proteomes" id="UP000644548">
    <property type="component" value="Unassembled WGS sequence"/>
</dbReference>
<protein>
    <recommendedName>
        <fullName evidence="1">CheW-like domain-containing protein</fullName>
    </recommendedName>
</protein>
<reference evidence="3" key="1">
    <citation type="journal article" date="2019" name="Int. J. Syst. Evol. Microbiol.">
        <title>The Global Catalogue of Microorganisms (GCM) 10K type strain sequencing project: providing services to taxonomists for standard genome sequencing and annotation.</title>
        <authorList>
            <consortium name="The Broad Institute Genomics Platform"/>
            <consortium name="The Broad Institute Genome Sequencing Center for Infectious Disease"/>
            <person name="Wu L."/>
            <person name="Ma J."/>
        </authorList>
    </citation>
    <scope>NUCLEOTIDE SEQUENCE [LARGE SCALE GENOMIC DNA]</scope>
    <source>
        <strain evidence="3">JCM 31405</strain>
    </source>
</reference>
<name>A0ABQ2S813_9DEIO</name>